<dbReference type="EMBL" id="BLPF01000001">
    <property type="protein sequence ID" value="GFJ78049.1"/>
    <property type="molecule type" value="Genomic_DNA"/>
</dbReference>
<dbReference type="PANTHER" id="PTHR11487">
    <property type="entry name" value="THIOESTERASE"/>
    <property type="match status" value="1"/>
</dbReference>
<dbReference type="Proteomes" id="UP000482800">
    <property type="component" value="Unassembled WGS sequence"/>
</dbReference>
<accession>A0A6V8K7F5</accession>
<protein>
    <submittedName>
        <fullName evidence="3">Thioesterase</fullName>
    </submittedName>
</protein>
<comment type="similarity">
    <text evidence="1">Belongs to the thioesterase family.</text>
</comment>
<dbReference type="GO" id="GO:0008610">
    <property type="term" value="P:lipid biosynthetic process"/>
    <property type="evidence" value="ECO:0007669"/>
    <property type="project" value="TreeGrafter"/>
</dbReference>
<evidence type="ECO:0000256" key="1">
    <source>
        <dbReference type="ARBA" id="ARBA00007169"/>
    </source>
</evidence>
<dbReference type="InterPro" id="IPR001031">
    <property type="entry name" value="Thioesterase"/>
</dbReference>
<gene>
    <name evidence="3" type="ORF">Phou_022290</name>
</gene>
<dbReference type="SUPFAM" id="SSF53474">
    <property type="entry name" value="alpha/beta-Hydrolases"/>
    <property type="match status" value="1"/>
</dbReference>
<evidence type="ECO:0000259" key="2">
    <source>
        <dbReference type="Pfam" id="PF00975"/>
    </source>
</evidence>
<dbReference type="PANTHER" id="PTHR11487:SF0">
    <property type="entry name" value="S-ACYL FATTY ACID SYNTHASE THIOESTERASE, MEDIUM CHAIN"/>
    <property type="match status" value="1"/>
</dbReference>
<feature type="domain" description="Thioesterase" evidence="2">
    <location>
        <begin position="24"/>
        <end position="243"/>
    </location>
</feature>
<reference evidence="3 4" key="1">
    <citation type="submission" date="2020-03" db="EMBL/GenBank/DDBJ databases">
        <title>Whole genome shotgun sequence of Phytohabitans houttuyneae NBRC 108639.</title>
        <authorList>
            <person name="Komaki H."/>
            <person name="Tamura T."/>
        </authorList>
    </citation>
    <scope>NUCLEOTIDE SEQUENCE [LARGE SCALE GENOMIC DNA]</scope>
    <source>
        <strain evidence="3 4">NBRC 108639</strain>
    </source>
</reference>
<sequence length="261" mass="28401">MIAVETVGGWAQTYQPRHPAPALRLFGFPYAGAGASTYAGWRLPDELAAEVWAVQPPGRETRAREGLIRRIEPYVEACADGLAALMDRPFAFFGHSMGALVAVELTRLLRRRGAALPVHLFVSAHRAPGRPPKRGPMSRLPDDEFVARLLEGAGDSPVAIRDPELLLAFAGITRVDLELCERHPHRPQAPLDTPLTCFAAVDDSEVDVADVAAWEHHTTGAYRLRTFTGGHLFLAEHGARILADVATDLARISTRRVRAGG</sequence>
<comment type="caution">
    <text evidence="3">The sequence shown here is derived from an EMBL/GenBank/DDBJ whole genome shotgun (WGS) entry which is preliminary data.</text>
</comment>
<dbReference type="InterPro" id="IPR029058">
    <property type="entry name" value="AB_hydrolase_fold"/>
</dbReference>
<reference evidence="3 4" key="2">
    <citation type="submission" date="2020-03" db="EMBL/GenBank/DDBJ databases">
        <authorList>
            <person name="Ichikawa N."/>
            <person name="Kimura A."/>
            <person name="Kitahashi Y."/>
            <person name="Uohara A."/>
        </authorList>
    </citation>
    <scope>NUCLEOTIDE SEQUENCE [LARGE SCALE GENOMIC DNA]</scope>
    <source>
        <strain evidence="3 4">NBRC 108639</strain>
    </source>
</reference>
<dbReference type="Gene3D" id="3.40.50.1820">
    <property type="entry name" value="alpha/beta hydrolase"/>
    <property type="match status" value="1"/>
</dbReference>
<dbReference type="Pfam" id="PF00975">
    <property type="entry name" value="Thioesterase"/>
    <property type="match status" value="1"/>
</dbReference>
<evidence type="ECO:0000313" key="3">
    <source>
        <dbReference type="EMBL" id="GFJ78049.1"/>
    </source>
</evidence>
<proteinExistence type="inferred from homology"/>
<organism evidence="3 4">
    <name type="scientific">Phytohabitans houttuyneae</name>
    <dbReference type="NCBI Taxonomy" id="1076126"/>
    <lineage>
        <taxon>Bacteria</taxon>
        <taxon>Bacillati</taxon>
        <taxon>Actinomycetota</taxon>
        <taxon>Actinomycetes</taxon>
        <taxon>Micromonosporales</taxon>
        <taxon>Micromonosporaceae</taxon>
    </lineage>
</organism>
<evidence type="ECO:0000313" key="4">
    <source>
        <dbReference type="Proteomes" id="UP000482800"/>
    </source>
</evidence>
<dbReference type="InterPro" id="IPR012223">
    <property type="entry name" value="TEII"/>
</dbReference>
<keyword evidence="4" id="KW-1185">Reference proteome</keyword>
<dbReference type="AlphaFoldDB" id="A0A6V8K7F5"/>
<name>A0A6V8K7F5_9ACTN</name>